<dbReference type="PANTHER" id="PTHR21708:SF26">
    <property type="entry name" value="2-DEHYDROPANTOATE 2-REDUCTASE"/>
    <property type="match status" value="1"/>
</dbReference>
<feature type="domain" description="Ketopantoate reductase C-terminal" evidence="5">
    <location>
        <begin position="183"/>
        <end position="318"/>
    </location>
</feature>
<dbReference type="Gene3D" id="1.10.1040.10">
    <property type="entry name" value="N-(1-d-carboxylethyl)-l-norvaline Dehydrogenase, domain 2"/>
    <property type="match status" value="1"/>
</dbReference>
<evidence type="ECO:0000256" key="3">
    <source>
        <dbReference type="ARBA" id="ARBA00023002"/>
    </source>
</evidence>
<comment type="caution">
    <text evidence="6">The sequence shown here is derived from an EMBL/GenBank/DDBJ whole genome shotgun (WGS) entry which is preliminary data.</text>
</comment>
<proteinExistence type="inferred from homology"/>
<organism evidence="6 7">
    <name type="scientific">Sinomonas flava</name>
    <dbReference type="NCBI Taxonomy" id="496857"/>
    <lineage>
        <taxon>Bacteria</taxon>
        <taxon>Bacillati</taxon>
        <taxon>Actinomycetota</taxon>
        <taxon>Actinomycetes</taxon>
        <taxon>Micrococcales</taxon>
        <taxon>Micrococcaceae</taxon>
        <taxon>Sinomonas</taxon>
    </lineage>
</organism>
<dbReference type="InterPro" id="IPR008927">
    <property type="entry name" value="6-PGluconate_DH-like_C_sf"/>
</dbReference>
<dbReference type="InterPro" id="IPR013752">
    <property type="entry name" value="KPA_reductase"/>
</dbReference>
<evidence type="ECO:0000256" key="1">
    <source>
        <dbReference type="ARBA" id="ARBA00007870"/>
    </source>
</evidence>
<protein>
    <submittedName>
        <fullName evidence="6">2-dehydropantoate 2-reductase</fullName>
    </submittedName>
</protein>
<accession>A0ABP5NMT9</accession>
<name>A0ABP5NMT9_9MICC</name>
<dbReference type="Pfam" id="PF08546">
    <property type="entry name" value="ApbA_C"/>
    <property type="match status" value="1"/>
</dbReference>
<dbReference type="Pfam" id="PF02558">
    <property type="entry name" value="ApbA"/>
    <property type="match status" value="1"/>
</dbReference>
<dbReference type="InterPro" id="IPR003710">
    <property type="entry name" value="ApbA"/>
</dbReference>
<dbReference type="Proteomes" id="UP001500432">
    <property type="component" value="Unassembled WGS sequence"/>
</dbReference>
<dbReference type="InterPro" id="IPR036291">
    <property type="entry name" value="NAD(P)-bd_dom_sf"/>
</dbReference>
<evidence type="ECO:0000313" key="7">
    <source>
        <dbReference type="Proteomes" id="UP001500432"/>
    </source>
</evidence>
<keyword evidence="7" id="KW-1185">Reference proteome</keyword>
<dbReference type="RefSeq" id="WP_344299175.1">
    <property type="nucleotide sequence ID" value="NZ_BAAAQW010000004.1"/>
</dbReference>
<evidence type="ECO:0000259" key="4">
    <source>
        <dbReference type="Pfam" id="PF02558"/>
    </source>
</evidence>
<keyword evidence="3" id="KW-0560">Oxidoreductase</keyword>
<dbReference type="Gene3D" id="3.40.50.720">
    <property type="entry name" value="NAD(P)-binding Rossmann-like Domain"/>
    <property type="match status" value="1"/>
</dbReference>
<dbReference type="SUPFAM" id="SSF51735">
    <property type="entry name" value="NAD(P)-binding Rossmann-fold domains"/>
    <property type="match status" value="1"/>
</dbReference>
<dbReference type="InterPro" id="IPR013328">
    <property type="entry name" value="6PGD_dom2"/>
</dbReference>
<sequence length="352" mass="37185">MTKNPYTVVGAGAIGGTLAAHLDAQGVPVQVVDADRRHIDAIRQNGLQIKGPSGTLVARVPAYTLDDAPDHLDRVLLAVKAQATGSAAAWIAPRLSSDGYIASLQNGLNESTIAEHVGADRTVAAFVDLFADVLEPGVISDGGAGAMALGEYSGGVSLRVRRLAEDLRHWGEPKVTDNVAGFLWSKLGFGAMLAATALADAHMHELIDRHRPAMNELAAEVFDLAAAEGIELEAFDAFDPAAYVRGADPKKNSEATDDLVVWLSTQSKTRSGIWRDIAVRHRGTEIPSHYGPVIEMGAARGVRLPLVEALVTAIRQLENGESTMDEAHLADLDRTALALSETVSPGGKDAAR</sequence>
<gene>
    <name evidence="6" type="ORF">GCM10009849_15980</name>
</gene>
<dbReference type="SUPFAM" id="SSF48179">
    <property type="entry name" value="6-phosphogluconate dehydrogenase C-terminal domain-like"/>
    <property type="match status" value="1"/>
</dbReference>
<comment type="similarity">
    <text evidence="1">Belongs to the ketopantoate reductase family.</text>
</comment>
<evidence type="ECO:0000313" key="6">
    <source>
        <dbReference type="EMBL" id="GAA2199467.1"/>
    </source>
</evidence>
<dbReference type="PANTHER" id="PTHR21708">
    <property type="entry name" value="PROBABLE 2-DEHYDROPANTOATE 2-REDUCTASE"/>
    <property type="match status" value="1"/>
</dbReference>
<dbReference type="NCBIfam" id="TIGR00745">
    <property type="entry name" value="apbA_panE"/>
    <property type="match status" value="1"/>
</dbReference>
<dbReference type="EMBL" id="BAAAQW010000004">
    <property type="protein sequence ID" value="GAA2199467.1"/>
    <property type="molecule type" value="Genomic_DNA"/>
</dbReference>
<evidence type="ECO:0000256" key="2">
    <source>
        <dbReference type="ARBA" id="ARBA00022857"/>
    </source>
</evidence>
<feature type="domain" description="Ketopantoate reductase N-terminal" evidence="4">
    <location>
        <begin position="7"/>
        <end position="153"/>
    </location>
</feature>
<dbReference type="InterPro" id="IPR051402">
    <property type="entry name" value="KPR-Related"/>
</dbReference>
<evidence type="ECO:0000259" key="5">
    <source>
        <dbReference type="Pfam" id="PF08546"/>
    </source>
</evidence>
<dbReference type="InterPro" id="IPR013332">
    <property type="entry name" value="KPR_N"/>
</dbReference>
<reference evidence="7" key="1">
    <citation type="journal article" date="2019" name="Int. J. Syst. Evol. Microbiol.">
        <title>The Global Catalogue of Microorganisms (GCM) 10K type strain sequencing project: providing services to taxonomists for standard genome sequencing and annotation.</title>
        <authorList>
            <consortium name="The Broad Institute Genomics Platform"/>
            <consortium name="The Broad Institute Genome Sequencing Center for Infectious Disease"/>
            <person name="Wu L."/>
            <person name="Ma J."/>
        </authorList>
    </citation>
    <scope>NUCLEOTIDE SEQUENCE [LARGE SCALE GENOMIC DNA]</scope>
    <source>
        <strain evidence="7">JCM 16034</strain>
    </source>
</reference>
<keyword evidence="2" id="KW-0521">NADP</keyword>